<organism evidence="1 2">
    <name type="scientific">Rhodopirellula baltica (strain DSM 10527 / NCIMB 13988 / SH1)</name>
    <dbReference type="NCBI Taxonomy" id="243090"/>
    <lineage>
        <taxon>Bacteria</taxon>
        <taxon>Pseudomonadati</taxon>
        <taxon>Planctomycetota</taxon>
        <taxon>Planctomycetia</taxon>
        <taxon>Pirellulales</taxon>
        <taxon>Pirellulaceae</taxon>
        <taxon>Rhodopirellula</taxon>
    </lineage>
</organism>
<keyword evidence="2" id="KW-1185">Reference proteome</keyword>
<gene>
    <name evidence="1" type="ordered locus">RB12283</name>
</gene>
<dbReference type="HOGENOM" id="CLU_3084141_0_0_0"/>
<dbReference type="PATRIC" id="fig|243090.15.peg.5929"/>
<accession>Q7UIW8</accession>
<sequence length="52" mass="5927">MFGDHQRSCNLRTDMACGLLCDANAVDGRLHITLQNERQHSRFSGIKPVEFH</sequence>
<dbReference type="Proteomes" id="UP000001025">
    <property type="component" value="Chromosome"/>
</dbReference>
<dbReference type="EMBL" id="BX294154">
    <property type="protein sequence ID" value="CAD77494.1"/>
    <property type="molecule type" value="Genomic_DNA"/>
</dbReference>
<evidence type="ECO:0000313" key="2">
    <source>
        <dbReference type="Proteomes" id="UP000001025"/>
    </source>
</evidence>
<dbReference type="EnsemblBacteria" id="CAD77494">
    <property type="protein sequence ID" value="CAD77494"/>
    <property type="gene ID" value="RB12283"/>
</dbReference>
<name>Q7UIW8_RHOBA</name>
<dbReference type="STRING" id="243090.RB12283"/>
<dbReference type="AlphaFoldDB" id="Q7UIW8"/>
<dbReference type="KEGG" id="rba:RB12283"/>
<dbReference type="InParanoid" id="Q7UIW8"/>
<proteinExistence type="predicted"/>
<reference evidence="1 2" key="1">
    <citation type="journal article" date="2003" name="Proc. Natl. Acad. Sci. U.S.A.">
        <title>Complete genome sequence of the marine planctomycete Pirellula sp. strain 1.</title>
        <authorList>
            <person name="Gloeckner F.O."/>
            <person name="Kube M."/>
            <person name="Bauer M."/>
            <person name="Teeling H."/>
            <person name="Lombardot T."/>
            <person name="Ludwig W."/>
            <person name="Gade D."/>
            <person name="Beck A."/>
            <person name="Borzym K."/>
            <person name="Heitmann K."/>
            <person name="Rabus R."/>
            <person name="Schlesner H."/>
            <person name="Amann R."/>
            <person name="Reinhardt R."/>
        </authorList>
    </citation>
    <scope>NUCLEOTIDE SEQUENCE [LARGE SCALE GENOMIC DNA]</scope>
    <source>
        <strain evidence="2">DSM 10527 / NCIMB 13988 / SH1</strain>
    </source>
</reference>
<protein>
    <submittedName>
        <fullName evidence="1">Uncharacterized protein</fullName>
    </submittedName>
</protein>
<evidence type="ECO:0000313" key="1">
    <source>
        <dbReference type="EMBL" id="CAD77494.1"/>
    </source>
</evidence>